<name>A0A9P5Y3P8_9AGAR</name>
<protein>
    <submittedName>
        <fullName evidence="1">Uncharacterized protein</fullName>
    </submittedName>
</protein>
<sequence length="85" mass="9688">MIISVRIYRNIVSISHSRVGYKLSSTFLRNGILRDRIITESSIAFSGTTNISNSKKFISSFVIPQDLWSRHSISHRQISTTISFL</sequence>
<accession>A0A9P5Y3P8</accession>
<gene>
    <name evidence="1" type="ORF">BDZ94DRAFT_1260620</name>
</gene>
<organism evidence="1 2">
    <name type="scientific">Collybia nuda</name>
    <dbReference type="NCBI Taxonomy" id="64659"/>
    <lineage>
        <taxon>Eukaryota</taxon>
        <taxon>Fungi</taxon>
        <taxon>Dikarya</taxon>
        <taxon>Basidiomycota</taxon>
        <taxon>Agaricomycotina</taxon>
        <taxon>Agaricomycetes</taxon>
        <taxon>Agaricomycetidae</taxon>
        <taxon>Agaricales</taxon>
        <taxon>Tricholomatineae</taxon>
        <taxon>Clitocybaceae</taxon>
        <taxon>Collybia</taxon>
    </lineage>
</organism>
<comment type="caution">
    <text evidence="1">The sequence shown here is derived from an EMBL/GenBank/DDBJ whole genome shotgun (WGS) entry which is preliminary data.</text>
</comment>
<evidence type="ECO:0000313" key="2">
    <source>
        <dbReference type="Proteomes" id="UP000807353"/>
    </source>
</evidence>
<reference evidence="1" key="1">
    <citation type="submission" date="2020-11" db="EMBL/GenBank/DDBJ databases">
        <authorList>
            <consortium name="DOE Joint Genome Institute"/>
            <person name="Ahrendt S."/>
            <person name="Riley R."/>
            <person name="Andreopoulos W."/>
            <person name="Labutti K."/>
            <person name="Pangilinan J."/>
            <person name="Ruiz-Duenas F.J."/>
            <person name="Barrasa J.M."/>
            <person name="Sanchez-Garcia M."/>
            <person name="Camarero S."/>
            <person name="Miyauchi S."/>
            <person name="Serrano A."/>
            <person name="Linde D."/>
            <person name="Babiker R."/>
            <person name="Drula E."/>
            <person name="Ayuso-Fernandez I."/>
            <person name="Pacheco R."/>
            <person name="Padilla G."/>
            <person name="Ferreira P."/>
            <person name="Barriuso J."/>
            <person name="Kellner H."/>
            <person name="Castanera R."/>
            <person name="Alfaro M."/>
            <person name="Ramirez L."/>
            <person name="Pisabarro A.G."/>
            <person name="Kuo A."/>
            <person name="Tritt A."/>
            <person name="Lipzen A."/>
            <person name="He G."/>
            <person name="Yan M."/>
            <person name="Ng V."/>
            <person name="Cullen D."/>
            <person name="Martin F."/>
            <person name="Rosso M.-N."/>
            <person name="Henrissat B."/>
            <person name="Hibbett D."/>
            <person name="Martinez A.T."/>
            <person name="Grigoriev I.V."/>
        </authorList>
    </citation>
    <scope>NUCLEOTIDE SEQUENCE</scope>
    <source>
        <strain evidence="1">CBS 247.69</strain>
    </source>
</reference>
<evidence type="ECO:0000313" key="1">
    <source>
        <dbReference type="EMBL" id="KAF9462738.1"/>
    </source>
</evidence>
<dbReference type="AlphaFoldDB" id="A0A9P5Y3P8"/>
<dbReference type="Proteomes" id="UP000807353">
    <property type="component" value="Unassembled WGS sequence"/>
</dbReference>
<keyword evidence="2" id="KW-1185">Reference proteome</keyword>
<dbReference type="EMBL" id="MU150269">
    <property type="protein sequence ID" value="KAF9462738.1"/>
    <property type="molecule type" value="Genomic_DNA"/>
</dbReference>
<proteinExistence type="predicted"/>